<keyword evidence="2" id="KW-0812">Transmembrane</keyword>
<evidence type="ECO:0000313" key="7">
    <source>
        <dbReference type="Proteomes" id="UP000244077"/>
    </source>
</evidence>
<evidence type="ECO:0000259" key="5">
    <source>
        <dbReference type="Pfam" id="PF01103"/>
    </source>
</evidence>
<evidence type="ECO:0000256" key="2">
    <source>
        <dbReference type="ARBA" id="ARBA00022452"/>
    </source>
</evidence>
<dbReference type="Pfam" id="PF01103">
    <property type="entry name" value="Omp85"/>
    <property type="match status" value="1"/>
</dbReference>
<dbReference type="OrthoDB" id="9769707at2"/>
<proteinExistence type="predicted"/>
<evidence type="ECO:0000256" key="1">
    <source>
        <dbReference type="ARBA" id="ARBA00004370"/>
    </source>
</evidence>
<keyword evidence="4" id="KW-0732">Signal</keyword>
<reference evidence="6 7" key="1">
    <citation type="submission" date="2018-04" db="EMBL/GenBank/DDBJ databases">
        <title>Genomic Encyclopedia of Archaeal and Bacterial Type Strains, Phase II (KMG-II): from individual species to whole genera.</title>
        <authorList>
            <person name="Goeker M."/>
        </authorList>
    </citation>
    <scope>NUCLEOTIDE SEQUENCE [LARGE SCALE GENOMIC DNA]</scope>
    <source>
        <strain evidence="6 7">DSM 100434</strain>
    </source>
</reference>
<feature type="domain" description="Bacterial surface antigen (D15)" evidence="5">
    <location>
        <begin position="313"/>
        <end position="594"/>
    </location>
</feature>
<comment type="subcellular location">
    <subcellularLocation>
        <location evidence="1">Membrane</location>
    </subcellularLocation>
</comment>
<evidence type="ECO:0000256" key="3">
    <source>
        <dbReference type="ARBA" id="ARBA00023136"/>
    </source>
</evidence>
<evidence type="ECO:0000256" key="4">
    <source>
        <dbReference type="SAM" id="SignalP"/>
    </source>
</evidence>
<accession>A0A2T5HS42</accession>
<keyword evidence="7" id="KW-1185">Reference proteome</keyword>
<feature type="signal peptide" evidence="4">
    <location>
        <begin position="1"/>
        <end position="23"/>
    </location>
</feature>
<protein>
    <submittedName>
        <fullName evidence="6">Autotransporter secretion outer membrane protein TamA</fullName>
    </submittedName>
</protein>
<dbReference type="Gene3D" id="2.40.160.50">
    <property type="entry name" value="membrane protein fhac: a member of the omp85/tpsb transporter family"/>
    <property type="match status" value="1"/>
</dbReference>
<dbReference type="EMBL" id="QAOH01000004">
    <property type="protein sequence ID" value="PTQ74384.1"/>
    <property type="molecule type" value="Genomic_DNA"/>
</dbReference>
<sequence>MPNATRSTVLSAILLLCASAAQAFDARLETTAGDDLKAQLKAASAVLEAAETDVSAPEEIIAAVQSDYRSLIGALYREGYYGPTVSIRVDGQEGASMSLISLPSSIRNVVISVTPGPRFVFGTARVAPLAPGTELPEGFASGETAQSNLIADASEIAIDSWRAASHAKAELADQSIVADHRDKTLDAKLTIAPGPAVTFGKLHFAGKTTVRNSRLSRIANLPTGSAYSPEKLDLVTKRLQKTGTFRSITLREAEDLNPDNSLDITATLVDEKPRRFGFGAELSSLEGGTLSAYWMHRNLTDNADRLRFEGEVAGLGSTTGVDVTLSSSYRRPATVTRKTTLVLNATIEHLDEPEYLSDSGEFTFGFEVETSPNSTFSAGLGYRYSEVEDDLGSRSFSHVILPMEGSRDTRDNSLNPTSGTYFEAEIQPFIGVSGSASGTRIFADGRAYRAFGDDDRFTLAGRLQLGSILWADYTEVPPDMLFFSGGGGTVRGQPYQSLAVDLGGGDETGGSSFFGFSGELRTKVKGNISVVGFYDLGGIGTSSLPGDNAEWHAGAGLGLRYNTGFGPIRFDLAGPVSGNTGNGMQIYIGIGQAF</sequence>
<dbReference type="InterPro" id="IPR000184">
    <property type="entry name" value="Bac_surfAg_D15"/>
</dbReference>
<dbReference type="GO" id="GO:0019867">
    <property type="term" value="C:outer membrane"/>
    <property type="evidence" value="ECO:0007669"/>
    <property type="project" value="InterPro"/>
</dbReference>
<dbReference type="Proteomes" id="UP000244077">
    <property type="component" value="Unassembled WGS sequence"/>
</dbReference>
<keyword evidence="3" id="KW-0472">Membrane</keyword>
<dbReference type="RefSeq" id="WP_107815731.1">
    <property type="nucleotide sequence ID" value="NZ_QAOH01000004.1"/>
</dbReference>
<dbReference type="Gene3D" id="3.10.20.310">
    <property type="entry name" value="membrane protein fhac"/>
    <property type="match status" value="1"/>
</dbReference>
<gene>
    <name evidence="6" type="ORF">C8N42_10428</name>
</gene>
<dbReference type="InterPro" id="IPR039910">
    <property type="entry name" value="D15-like"/>
</dbReference>
<feature type="chain" id="PRO_5015562441" evidence="4">
    <location>
        <begin position="24"/>
        <end position="594"/>
    </location>
</feature>
<name>A0A2T5HS42_9RHOB</name>
<organism evidence="6 7">
    <name type="scientific">Celeribacter persicus</name>
    <dbReference type="NCBI Taxonomy" id="1651082"/>
    <lineage>
        <taxon>Bacteria</taxon>
        <taxon>Pseudomonadati</taxon>
        <taxon>Pseudomonadota</taxon>
        <taxon>Alphaproteobacteria</taxon>
        <taxon>Rhodobacterales</taxon>
        <taxon>Roseobacteraceae</taxon>
        <taxon>Celeribacter</taxon>
    </lineage>
</organism>
<dbReference type="PANTHER" id="PTHR12815">
    <property type="entry name" value="SORTING AND ASSEMBLY MACHINERY SAMM50 PROTEIN FAMILY MEMBER"/>
    <property type="match status" value="1"/>
</dbReference>
<evidence type="ECO:0000313" key="6">
    <source>
        <dbReference type="EMBL" id="PTQ74384.1"/>
    </source>
</evidence>
<comment type="caution">
    <text evidence="6">The sequence shown here is derived from an EMBL/GenBank/DDBJ whole genome shotgun (WGS) entry which is preliminary data.</text>
</comment>
<dbReference type="PANTHER" id="PTHR12815:SF42">
    <property type="entry name" value="BACTERIAL SURFACE ANTIGEN (D15) DOMAIN-CONTAINING PROTEIN"/>
    <property type="match status" value="1"/>
</dbReference>
<dbReference type="AlphaFoldDB" id="A0A2T5HS42"/>
<keyword evidence="2" id="KW-1134">Transmembrane beta strand</keyword>